<keyword evidence="3" id="KW-1185">Reference proteome</keyword>
<evidence type="ECO:0000313" key="3">
    <source>
        <dbReference type="Proteomes" id="UP001358586"/>
    </source>
</evidence>
<proteinExistence type="predicted"/>
<gene>
    <name evidence="2" type="ORF">PVK06_040266</name>
</gene>
<sequence>MTSKGERDRDESSAQPECVTVQELEDNVSLPILGGDNPKLGTKALPIRAINETLQSRCVDCGKKRDHSYLRLEPHSAKSVKTRLSDGTGGVGGGVSVPSYEHYKRRHASDYWRKLGACLWCGSNNHWVRDYPRRF</sequence>
<evidence type="ECO:0000256" key="1">
    <source>
        <dbReference type="SAM" id="MobiDB-lite"/>
    </source>
</evidence>
<name>A0ABR0N4Z8_GOSAR</name>
<dbReference type="EMBL" id="JARKNE010000011">
    <property type="protein sequence ID" value="KAK5785663.1"/>
    <property type="molecule type" value="Genomic_DNA"/>
</dbReference>
<comment type="caution">
    <text evidence="2">The sequence shown here is derived from an EMBL/GenBank/DDBJ whole genome shotgun (WGS) entry which is preliminary data.</text>
</comment>
<dbReference type="Proteomes" id="UP001358586">
    <property type="component" value="Chromosome 11"/>
</dbReference>
<accession>A0ABR0N4Z8</accession>
<protein>
    <submittedName>
        <fullName evidence="2">Uncharacterized protein</fullName>
    </submittedName>
</protein>
<feature type="region of interest" description="Disordered" evidence="1">
    <location>
        <begin position="76"/>
        <end position="98"/>
    </location>
</feature>
<reference evidence="2 3" key="1">
    <citation type="submission" date="2023-03" db="EMBL/GenBank/DDBJ databases">
        <title>WGS of Gossypium arboreum.</title>
        <authorList>
            <person name="Yu D."/>
        </authorList>
    </citation>
    <scope>NUCLEOTIDE SEQUENCE [LARGE SCALE GENOMIC DNA]</scope>
    <source>
        <tissue evidence="2">Leaf</tissue>
    </source>
</reference>
<organism evidence="2 3">
    <name type="scientific">Gossypium arboreum</name>
    <name type="common">Tree cotton</name>
    <name type="synonym">Gossypium nanking</name>
    <dbReference type="NCBI Taxonomy" id="29729"/>
    <lineage>
        <taxon>Eukaryota</taxon>
        <taxon>Viridiplantae</taxon>
        <taxon>Streptophyta</taxon>
        <taxon>Embryophyta</taxon>
        <taxon>Tracheophyta</taxon>
        <taxon>Spermatophyta</taxon>
        <taxon>Magnoliopsida</taxon>
        <taxon>eudicotyledons</taxon>
        <taxon>Gunneridae</taxon>
        <taxon>Pentapetalae</taxon>
        <taxon>rosids</taxon>
        <taxon>malvids</taxon>
        <taxon>Malvales</taxon>
        <taxon>Malvaceae</taxon>
        <taxon>Malvoideae</taxon>
        <taxon>Gossypium</taxon>
    </lineage>
</organism>
<evidence type="ECO:0000313" key="2">
    <source>
        <dbReference type="EMBL" id="KAK5785663.1"/>
    </source>
</evidence>